<dbReference type="Proteomes" id="UP000006166">
    <property type="component" value="Unassembled WGS sequence"/>
</dbReference>
<dbReference type="Pfam" id="PF05714">
    <property type="entry name" value="PFam54_60"/>
    <property type="match status" value="1"/>
</dbReference>
<dbReference type="EMBL" id="ABJZ02000006">
    <property type="protein sequence ID" value="EEH00276.1"/>
    <property type="molecule type" value="Genomic_DNA"/>
</dbReference>
<reference evidence="1 2" key="1">
    <citation type="journal article" date="2011" name="J. Bacteriol.">
        <title>Whole genome sequence of an unusual Borrelia burgdorferi sensu lato isolate.</title>
        <authorList>
            <person name="Casjens S.R."/>
            <person name="Fraser-Liggett C.M."/>
            <person name="Mongodin E.F."/>
            <person name="Qiu W.G."/>
            <person name="Dunn J.J."/>
            <person name="Luft B.J."/>
            <person name="Schutzer S.E."/>
        </authorList>
    </citation>
    <scope>NUCLEOTIDE SEQUENCE [LARGE SCALE GENOMIC DNA]</scope>
    <source>
        <strain evidence="1 2">SV1</strain>
    </source>
</reference>
<dbReference type="Gene3D" id="1.10.3160.10">
    <property type="entry name" value="Bbcrasp-1"/>
    <property type="match status" value="1"/>
</dbReference>
<comment type="caution">
    <text evidence="1">The sequence shown here is derived from an EMBL/GenBank/DDBJ whole genome shotgun (WGS) entry which is preliminary data.</text>
</comment>
<dbReference type="InterPro" id="IPR008421">
    <property type="entry name" value="Borrelia_lipoprotein_PFam54/60"/>
</dbReference>
<sequence>MKKNNLIIIIYFLGFLSCNSENSVLENKDFEFNKSKKILGKNLKPKENDFKSEVTQEDLIIEIIKIAKFVKAQIILDKAKIEPLDQFGMKDSLFNNLILDSNREKYSHNENSDIRRKFYSSLNYNEELIRTFGKILNKISSLADNQNLDFIMVRAGQYYSQYELEFSTKKINDQIDRLISLNKEELSLVLSKLKELVAFKRRWIDIVNQIINYCENDTNSNNIKDPLEETTGFIEYIKLMYEYFLKYEILKTETLSSEITKILNK</sequence>
<keyword evidence="2" id="KW-1185">Reference proteome</keyword>
<accession>A0A826GQP0</accession>
<keyword evidence="1" id="KW-0614">Plasmid</keyword>
<organism evidence="1 2">
    <name type="scientific">Borreliella finlandensis</name>
    <dbReference type="NCBI Taxonomy" id="498741"/>
    <lineage>
        <taxon>Bacteria</taxon>
        <taxon>Pseudomonadati</taxon>
        <taxon>Spirochaetota</taxon>
        <taxon>Spirochaetia</taxon>
        <taxon>Spirochaetales</taxon>
        <taxon>Borreliaceae</taxon>
        <taxon>Borreliella</taxon>
    </lineage>
</organism>
<evidence type="ECO:0000313" key="2">
    <source>
        <dbReference type="Proteomes" id="UP000006166"/>
    </source>
</evidence>
<dbReference type="RefSeq" id="WP_008882863.1">
    <property type="nucleotide sequence ID" value="NZ_ABJZ02000006.1"/>
</dbReference>
<evidence type="ECO:0000313" key="1">
    <source>
        <dbReference type="EMBL" id="EEH00276.1"/>
    </source>
</evidence>
<dbReference type="NCBIfam" id="NF033730">
    <property type="entry name" value="borfam54_3"/>
    <property type="match status" value="1"/>
</dbReference>
<dbReference type="NCBIfam" id="NF033728">
    <property type="entry name" value="borfam54_1"/>
    <property type="match status" value="1"/>
</dbReference>
<protein>
    <recommendedName>
        <fullName evidence="3">Antigen P35</fullName>
    </recommendedName>
</protein>
<dbReference type="AlphaFoldDB" id="A0A826GQP0"/>
<name>A0A826GQP0_9SPIR</name>
<geneLocation type="plasmid" evidence="1">
    <name>lp32-6</name>
</geneLocation>
<dbReference type="NCBIfam" id="NF033729">
    <property type="entry name" value="borfam54_2"/>
    <property type="match status" value="1"/>
</dbReference>
<evidence type="ECO:0008006" key="3">
    <source>
        <dbReference type="Google" id="ProtNLM"/>
    </source>
</evidence>
<proteinExistence type="predicted"/>
<gene>
    <name evidence="1" type="ORF">BSV1_M57</name>
</gene>
<dbReference type="PROSITE" id="PS51257">
    <property type="entry name" value="PROKAR_LIPOPROTEIN"/>
    <property type="match status" value="1"/>
</dbReference>